<dbReference type="STRING" id="675120.N1PIK7"/>
<dbReference type="GO" id="GO:0004029">
    <property type="term" value="F:aldehyde dehydrogenase (NAD+) activity"/>
    <property type="evidence" value="ECO:0007669"/>
    <property type="project" value="TreeGrafter"/>
</dbReference>
<dbReference type="InterPro" id="IPR051783">
    <property type="entry name" value="NAD(P)-dependent_oxidoreduct"/>
</dbReference>
<proteinExistence type="predicted"/>
<dbReference type="EMBL" id="KB446541">
    <property type="protein sequence ID" value="EME42192.1"/>
    <property type="molecule type" value="Genomic_DNA"/>
</dbReference>
<dbReference type="Pfam" id="PF01370">
    <property type="entry name" value="Epimerase"/>
    <property type="match status" value="1"/>
</dbReference>
<dbReference type="eggNOG" id="ENOG502RS9T">
    <property type="taxonomic scope" value="Eukaryota"/>
</dbReference>
<reference evidence="4" key="1">
    <citation type="journal article" date="2012" name="PLoS Genet.">
        <title>The genomes of the fungal plant pathogens Cladosporium fulvum and Dothistroma septosporum reveal adaptation to different hosts and lifestyles but also signatures of common ancestry.</title>
        <authorList>
            <person name="de Wit P.J.G.M."/>
            <person name="van der Burgt A."/>
            <person name="Oekmen B."/>
            <person name="Stergiopoulos I."/>
            <person name="Abd-Elsalam K.A."/>
            <person name="Aerts A.L."/>
            <person name="Bahkali A.H."/>
            <person name="Beenen H.G."/>
            <person name="Chettri P."/>
            <person name="Cox M.P."/>
            <person name="Datema E."/>
            <person name="de Vries R.P."/>
            <person name="Dhillon B."/>
            <person name="Ganley A.R."/>
            <person name="Griffiths S.A."/>
            <person name="Guo Y."/>
            <person name="Hamelin R.C."/>
            <person name="Henrissat B."/>
            <person name="Kabir M.S."/>
            <person name="Jashni M.K."/>
            <person name="Kema G."/>
            <person name="Klaubauf S."/>
            <person name="Lapidus A."/>
            <person name="Levasseur A."/>
            <person name="Lindquist E."/>
            <person name="Mehrabi R."/>
            <person name="Ohm R.A."/>
            <person name="Owen T.J."/>
            <person name="Salamov A."/>
            <person name="Schwelm A."/>
            <person name="Schijlen E."/>
            <person name="Sun H."/>
            <person name="van den Burg H.A."/>
            <person name="van Ham R.C.H.J."/>
            <person name="Zhang S."/>
            <person name="Goodwin S.B."/>
            <person name="Grigoriev I.V."/>
            <person name="Collemare J."/>
            <person name="Bradshaw R.E."/>
        </authorList>
    </citation>
    <scope>NUCLEOTIDE SEQUENCE [LARGE SCALE GENOMIC DNA]</scope>
    <source>
        <strain evidence="4">NZE10 / CBS 128990</strain>
    </source>
</reference>
<organism evidence="3 4">
    <name type="scientific">Dothistroma septosporum (strain NZE10 / CBS 128990)</name>
    <name type="common">Red band needle blight fungus</name>
    <name type="synonym">Mycosphaerella pini</name>
    <dbReference type="NCBI Taxonomy" id="675120"/>
    <lineage>
        <taxon>Eukaryota</taxon>
        <taxon>Fungi</taxon>
        <taxon>Dikarya</taxon>
        <taxon>Ascomycota</taxon>
        <taxon>Pezizomycotina</taxon>
        <taxon>Dothideomycetes</taxon>
        <taxon>Dothideomycetidae</taxon>
        <taxon>Mycosphaerellales</taxon>
        <taxon>Mycosphaerellaceae</taxon>
        <taxon>Dothistroma</taxon>
    </lineage>
</organism>
<evidence type="ECO:0000259" key="1">
    <source>
        <dbReference type="Pfam" id="PF01370"/>
    </source>
</evidence>
<feature type="domain" description="NAD-dependent epimerase/dehydratase" evidence="1">
    <location>
        <begin position="110"/>
        <end position="190"/>
    </location>
</feature>
<evidence type="ECO:0000313" key="3">
    <source>
        <dbReference type="EMBL" id="EME42192.1"/>
    </source>
</evidence>
<evidence type="ECO:0000313" key="4">
    <source>
        <dbReference type="Proteomes" id="UP000016933"/>
    </source>
</evidence>
<gene>
    <name evidence="3" type="ORF">DOTSEDRAFT_89648</name>
</gene>
<dbReference type="InterPro" id="IPR036291">
    <property type="entry name" value="NAD(P)-bd_dom_sf"/>
</dbReference>
<dbReference type="Gene3D" id="3.40.50.720">
    <property type="entry name" value="NAD(P)-binding Rossmann-like Domain"/>
    <property type="match status" value="2"/>
</dbReference>
<keyword evidence="4" id="KW-1185">Reference proteome</keyword>
<dbReference type="OrthoDB" id="2130169at2759"/>
<reference evidence="3 4" key="2">
    <citation type="journal article" date="2012" name="PLoS Pathog.">
        <title>Diverse lifestyles and strategies of plant pathogenesis encoded in the genomes of eighteen Dothideomycetes fungi.</title>
        <authorList>
            <person name="Ohm R.A."/>
            <person name="Feau N."/>
            <person name="Henrissat B."/>
            <person name="Schoch C.L."/>
            <person name="Horwitz B.A."/>
            <person name="Barry K.W."/>
            <person name="Condon B.J."/>
            <person name="Copeland A.C."/>
            <person name="Dhillon B."/>
            <person name="Glaser F."/>
            <person name="Hesse C.N."/>
            <person name="Kosti I."/>
            <person name="LaButti K."/>
            <person name="Lindquist E.A."/>
            <person name="Lucas S."/>
            <person name="Salamov A.A."/>
            <person name="Bradshaw R.E."/>
            <person name="Ciuffetti L."/>
            <person name="Hamelin R.C."/>
            <person name="Kema G.H.J."/>
            <person name="Lawrence C."/>
            <person name="Scott J.A."/>
            <person name="Spatafora J.W."/>
            <person name="Turgeon B.G."/>
            <person name="de Wit P.J.G.M."/>
            <person name="Zhong S."/>
            <person name="Goodwin S.B."/>
            <person name="Grigoriev I.V."/>
        </authorList>
    </citation>
    <scope>NUCLEOTIDE SEQUENCE [LARGE SCALE GENOMIC DNA]</scope>
    <source>
        <strain evidence="4">NZE10 / CBS 128990</strain>
    </source>
</reference>
<dbReference type="AlphaFoldDB" id="N1PIK7"/>
<evidence type="ECO:0008006" key="5">
    <source>
        <dbReference type="Google" id="ProtNLM"/>
    </source>
</evidence>
<dbReference type="InterPro" id="IPR008030">
    <property type="entry name" value="NmrA-like"/>
</dbReference>
<dbReference type="InterPro" id="IPR001509">
    <property type="entry name" value="Epimerase_deHydtase"/>
</dbReference>
<feature type="domain" description="NmrA-like" evidence="2">
    <location>
        <begin position="4"/>
        <end position="81"/>
    </location>
</feature>
<dbReference type="OMA" id="ARSWVHI"/>
<dbReference type="PANTHER" id="PTHR48079:SF6">
    <property type="entry name" value="NAD(P)-BINDING DOMAIN-CONTAINING PROTEIN-RELATED"/>
    <property type="match status" value="1"/>
</dbReference>
<protein>
    <recommendedName>
        <fullName evidence="5">NAD-dependent epimerase/dehydratase domain-containing protein</fullName>
    </recommendedName>
</protein>
<dbReference type="Proteomes" id="UP000016933">
    <property type="component" value="Unassembled WGS sequence"/>
</dbReference>
<dbReference type="PANTHER" id="PTHR48079">
    <property type="entry name" value="PROTEIN YEEZ"/>
    <property type="match status" value="1"/>
</dbReference>
<sequence>MAPKILITGGTGYIGGTVLDTLVKQHPEYEITALLRNLPSNFTALYPNVKVVRGDYDSWDAISDAASKADVVVHNDNSDHEPSIKAIVAGLLKLADWKDAVYHGKLNPKTWNHGGKLKTAIVCPPDIYGPGRGPGNTASVFLSAFFDEIVGTIGAPFYGGEGTNTRSWVHIEDLVQLYSRLIEAAVAGVVKRPGELRYVAGSEDGDSGYYFAASQEHSQRGMAEKTAAVIKKHELWPLTEIVQVSLEVLDGSMQGWGIPHIGTYMFAANSRPRADRAAKELGYVPSAPSLLDVIEHDLLVAAQKKQRTFAGVQIK</sequence>
<dbReference type="Pfam" id="PF05368">
    <property type="entry name" value="NmrA"/>
    <property type="match status" value="1"/>
</dbReference>
<dbReference type="HOGENOM" id="CLU_007383_12_2_1"/>
<evidence type="ECO:0000259" key="2">
    <source>
        <dbReference type="Pfam" id="PF05368"/>
    </source>
</evidence>
<name>N1PIK7_DOTSN</name>
<dbReference type="SUPFAM" id="SSF51735">
    <property type="entry name" value="NAD(P)-binding Rossmann-fold domains"/>
    <property type="match status" value="1"/>
</dbReference>
<accession>N1PIK7</accession>
<dbReference type="GO" id="GO:0005737">
    <property type="term" value="C:cytoplasm"/>
    <property type="evidence" value="ECO:0007669"/>
    <property type="project" value="TreeGrafter"/>
</dbReference>